<dbReference type="GO" id="GO:0004853">
    <property type="term" value="F:uroporphyrinogen decarboxylase activity"/>
    <property type="evidence" value="ECO:0007669"/>
    <property type="project" value="InterPro"/>
</dbReference>
<dbReference type="SUPFAM" id="SSF51726">
    <property type="entry name" value="UROD/MetE-like"/>
    <property type="match status" value="1"/>
</dbReference>
<dbReference type="InterPro" id="IPR000257">
    <property type="entry name" value="Uroporphyrinogen_deCOase"/>
</dbReference>
<dbReference type="eggNOG" id="COG0407">
    <property type="taxonomic scope" value="Bacteria"/>
</dbReference>
<dbReference type="PANTHER" id="PTHR47099">
    <property type="entry name" value="METHYLCOBAMIDE:COM METHYLTRANSFERASE MTBA"/>
    <property type="match status" value="1"/>
</dbReference>
<dbReference type="PANTHER" id="PTHR47099:SF1">
    <property type="entry name" value="METHYLCOBAMIDE:COM METHYLTRANSFERASE MTBA"/>
    <property type="match status" value="1"/>
</dbReference>
<dbReference type="HOGENOM" id="CLU_836625_0_0_12"/>
<dbReference type="Proteomes" id="UP000009222">
    <property type="component" value="Chromosome"/>
</dbReference>
<dbReference type="InterPro" id="IPR052024">
    <property type="entry name" value="Methanogen_methyltrans"/>
</dbReference>
<reference evidence="3" key="1">
    <citation type="submission" date="2009-12" db="EMBL/GenBank/DDBJ databases">
        <title>Complete sequence of Treponema azotonutricium strain ZAS-9.</title>
        <authorList>
            <person name="Tetu S.G."/>
            <person name="Matson E."/>
            <person name="Ren Q."/>
            <person name="Seshadri R."/>
            <person name="Elbourne L."/>
            <person name="Hassan K.A."/>
            <person name="Durkin A."/>
            <person name="Radune D."/>
            <person name="Mohamoud Y."/>
            <person name="Shay R."/>
            <person name="Jin S."/>
            <person name="Zhang X."/>
            <person name="Lucey K."/>
            <person name="Ballor N.R."/>
            <person name="Ottesen E."/>
            <person name="Rosenthal R."/>
            <person name="Allen A."/>
            <person name="Leadbetter J.R."/>
            <person name="Paulsen I.T."/>
        </authorList>
    </citation>
    <scope>NUCLEOTIDE SEQUENCE [LARGE SCALE GENOMIC DNA]</scope>
    <source>
        <strain evidence="3">ATCC BAA-888 / DSM 13862 / ZAS-9</strain>
    </source>
</reference>
<protein>
    <recommendedName>
        <fullName evidence="1">Uroporphyrinogen decarboxylase (URO-D) domain-containing protein</fullName>
    </recommendedName>
</protein>
<feature type="domain" description="Uroporphyrinogen decarboxylase (URO-D)" evidence="1">
    <location>
        <begin position="79"/>
        <end position="262"/>
    </location>
</feature>
<dbReference type="InParanoid" id="F5Y6S5"/>
<dbReference type="RefSeq" id="WP_015710799.1">
    <property type="nucleotide sequence ID" value="NC_015577.1"/>
</dbReference>
<evidence type="ECO:0000313" key="2">
    <source>
        <dbReference type="EMBL" id="AEF81530.1"/>
    </source>
</evidence>
<proteinExistence type="predicted"/>
<evidence type="ECO:0000313" key="3">
    <source>
        <dbReference type="Proteomes" id="UP000009222"/>
    </source>
</evidence>
<accession>F5Y6S5</accession>
<name>F5Y6S5_LEAAZ</name>
<dbReference type="InterPro" id="IPR038071">
    <property type="entry name" value="UROD/MetE-like_sf"/>
</dbReference>
<dbReference type="Pfam" id="PF01208">
    <property type="entry name" value="URO-D"/>
    <property type="match status" value="1"/>
</dbReference>
<keyword evidence="3" id="KW-1185">Reference proteome</keyword>
<sequence length="332" mass="37727">MNIEERKQKWCDFYDGKTRTMVLIELAEFGVRPFPSPDTMDAFFNWDINRYRVQMDAMNWLDDDRVPCVTTLMGTDIFAGAFGCPVFYPGDNNPYARPLVSSAEEAAKLKQPKLEDTSLMKVFEYAQKLKAAAPEALIQLPDIQSPLDIAAIIWEKVDFFVSMYEESEAVKDLIAMVYKLLTEFLDLWFKTFGKNFIAHYPEYYMPYGVTLSEDEIGSISTDLCKEFSIPTLCDLSARYGGRIGMHCCANAKHQWGLLKEIPGLTLLNLGQPDKIIRDASVFFREGPPIWAAPTQNECYDFKARGVLQAGADSKEKALAELGRLREYGVKFN</sequence>
<gene>
    <name evidence="2" type="ordered locus">TREAZ_1194</name>
</gene>
<dbReference type="Gene3D" id="3.20.20.210">
    <property type="match status" value="1"/>
</dbReference>
<dbReference type="OrthoDB" id="2082033at2"/>
<dbReference type="KEGG" id="taz:TREAZ_1194"/>
<dbReference type="AlphaFoldDB" id="F5Y6S5"/>
<evidence type="ECO:0000259" key="1">
    <source>
        <dbReference type="Pfam" id="PF01208"/>
    </source>
</evidence>
<dbReference type="STRING" id="545695.TREAZ_1194"/>
<reference evidence="2 3" key="2">
    <citation type="journal article" date="2011" name="ISME J.">
        <title>RNA-seq reveals cooperative metabolic interactions between two termite-gut spirochete species in co-culture.</title>
        <authorList>
            <person name="Rosenthal A.Z."/>
            <person name="Matson E.G."/>
            <person name="Eldar A."/>
            <person name="Leadbetter J.R."/>
        </authorList>
    </citation>
    <scope>NUCLEOTIDE SEQUENCE [LARGE SCALE GENOMIC DNA]</scope>
    <source>
        <strain evidence="3">ATCC BAA-888 / DSM 13862 / ZAS-9</strain>
    </source>
</reference>
<dbReference type="EMBL" id="CP001841">
    <property type="protein sequence ID" value="AEF81530.1"/>
    <property type="molecule type" value="Genomic_DNA"/>
</dbReference>
<organism evidence="2 3">
    <name type="scientific">Leadbettera azotonutricia (strain ATCC BAA-888 / DSM 13862 / ZAS-9)</name>
    <name type="common">Treponema azotonutricium</name>
    <dbReference type="NCBI Taxonomy" id="545695"/>
    <lineage>
        <taxon>Bacteria</taxon>
        <taxon>Pseudomonadati</taxon>
        <taxon>Spirochaetota</taxon>
        <taxon>Spirochaetia</taxon>
        <taxon>Spirochaetales</taxon>
        <taxon>Breznakiellaceae</taxon>
        <taxon>Leadbettera</taxon>
    </lineage>
</organism>
<dbReference type="GO" id="GO:0006779">
    <property type="term" value="P:porphyrin-containing compound biosynthetic process"/>
    <property type="evidence" value="ECO:0007669"/>
    <property type="project" value="InterPro"/>
</dbReference>